<dbReference type="InterPro" id="IPR051849">
    <property type="entry name" value="GAG-degrading_sulfatase"/>
</dbReference>
<evidence type="ECO:0000313" key="3">
    <source>
        <dbReference type="EMBL" id="GAG95383.1"/>
    </source>
</evidence>
<evidence type="ECO:0000259" key="1">
    <source>
        <dbReference type="Pfam" id="PF06439"/>
    </source>
</evidence>
<dbReference type="SUPFAM" id="SSF53649">
    <property type="entry name" value="Alkaline phosphatase-like"/>
    <property type="match status" value="1"/>
</dbReference>
<dbReference type="Pfam" id="PF06439">
    <property type="entry name" value="3keto-disac_hyd"/>
    <property type="match status" value="1"/>
</dbReference>
<dbReference type="Gene3D" id="2.60.120.560">
    <property type="entry name" value="Exo-inulinase, domain 1"/>
    <property type="match status" value="1"/>
</dbReference>
<evidence type="ECO:0008006" key="4">
    <source>
        <dbReference type="Google" id="ProtNLM"/>
    </source>
</evidence>
<dbReference type="InterPro" id="IPR032506">
    <property type="entry name" value="SGSH_C"/>
</dbReference>
<feature type="non-terminal residue" evidence="3">
    <location>
        <position position="285"/>
    </location>
</feature>
<comment type="caution">
    <text evidence="3">The sequence shown here is derived from an EMBL/GenBank/DDBJ whole genome shotgun (WGS) entry which is preliminary data.</text>
</comment>
<dbReference type="PANTHER" id="PTHR46615">
    <property type="entry name" value="ARYLSULFATASE K"/>
    <property type="match status" value="1"/>
</dbReference>
<dbReference type="InterPro" id="IPR017850">
    <property type="entry name" value="Alkaline_phosphatase_core_sf"/>
</dbReference>
<proteinExistence type="predicted"/>
<sequence>DPRVPKDHQGKVTEAIALNLDLPATFVDWAGVEVPNRYQGRSLQPIVSTGTPADWRTESFHEHFAVRQRIPAFEGLRNERFKYVRYVDHEGYEFLHDLKNDPDELVNLASDPSHAETLKAMRDRTAHRVDQLGGPLEPFRGEFASSTVPHPLASALVGTQPDKDGFIKVFDGRALRQWDGDKKYWSVKDGALTGVADGTLKKNHFITWKHSTIRNFDLRVKVKISEGGNSGIQYRGTSRPDLGLDSVTGYQCDVVSKKPEYNGMLYEEKGRRILSHTGEKVIVDP</sequence>
<dbReference type="EMBL" id="BART01023672">
    <property type="protein sequence ID" value="GAG95383.1"/>
    <property type="molecule type" value="Genomic_DNA"/>
</dbReference>
<dbReference type="PANTHER" id="PTHR46615:SF1">
    <property type="entry name" value="ARYLSULFATASE K"/>
    <property type="match status" value="1"/>
</dbReference>
<gene>
    <name evidence="3" type="ORF">S01H4_43003</name>
</gene>
<feature type="domain" description="N-sulphoglucosamine sulphohydrolase C-terminal" evidence="2">
    <location>
        <begin position="5"/>
        <end position="126"/>
    </location>
</feature>
<reference evidence="3" key="1">
    <citation type="journal article" date="2014" name="Front. Microbiol.">
        <title>High frequency of phylogenetically diverse reductive dehalogenase-homologous genes in deep subseafloor sedimentary metagenomes.</title>
        <authorList>
            <person name="Kawai M."/>
            <person name="Futagami T."/>
            <person name="Toyoda A."/>
            <person name="Takaki Y."/>
            <person name="Nishi S."/>
            <person name="Hori S."/>
            <person name="Arai W."/>
            <person name="Tsubouchi T."/>
            <person name="Morono Y."/>
            <person name="Uchiyama I."/>
            <person name="Ito T."/>
            <person name="Fujiyama A."/>
            <person name="Inagaki F."/>
            <person name="Takami H."/>
        </authorList>
    </citation>
    <scope>NUCLEOTIDE SEQUENCE</scope>
    <source>
        <strain evidence="3">Expedition CK06-06</strain>
    </source>
</reference>
<dbReference type="GO" id="GO:0004065">
    <property type="term" value="F:arylsulfatase activity"/>
    <property type="evidence" value="ECO:0007669"/>
    <property type="project" value="TreeGrafter"/>
</dbReference>
<name>X1CGI6_9ZZZZ</name>
<accession>X1CGI6</accession>
<feature type="domain" description="3-keto-alpha-glucoside-1,2-lyase/3-keto-2-hydroxy-glucal hydratase" evidence="1">
    <location>
        <begin position="165"/>
        <end position="270"/>
    </location>
</feature>
<protein>
    <recommendedName>
        <fullName evidence="4">N-sulphoglucosamine sulphohydrolase C-terminal domain-containing protein</fullName>
    </recommendedName>
</protein>
<organism evidence="3">
    <name type="scientific">marine sediment metagenome</name>
    <dbReference type="NCBI Taxonomy" id="412755"/>
    <lineage>
        <taxon>unclassified sequences</taxon>
        <taxon>metagenomes</taxon>
        <taxon>ecological metagenomes</taxon>
    </lineage>
</organism>
<evidence type="ECO:0000259" key="2">
    <source>
        <dbReference type="Pfam" id="PF16347"/>
    </source>
</evidence>
<feature type="non-terminal residue" evidence="3">
    <location>
        <position position="1"/>
    </location>
</feature>
<dbReference type="GO" id="GO:0015024">
    <property type="term" value="F:glucuronate-2-sulfatase activity"/>
    <property type="evidence" value="ECO:0007669"/>
    <property type="project" value="TreeGrafter"/>
</dbReference>
<dbReference type="AlphaFoldDB" id="X1CGI6"/>
<dbReference type="Pfam" id="PF16347">
    <property type="entry name" value="SGSH_C"/>
    <property type="match status" value="1"/>
</dbReference>
<dbReference type="Gene3D" id="3.40.720.10">
    <property type="entry name" value="Alkaline Phosphatase, subunit A"/>
    <property type="match status" value="1"/>
</dbReference>
<dbReference type="InterPro" id="IPR010496">
    <property type="entry name" value="AL/BT2_dom"/>
</dbReference>